<evidence type="ECO:0000256" key="13">
    <source>
        <dbReference type="ARBA" id="ARBA00023237"/>
    </source>
</evidence>
<dbReference type="GO" id="GO:0009279">
    <property type="term" value="C:cell outer membrane"/>
    <property type="evidence" value="ECO:0007669"/>
    <property type="project" value="UniProtKB-SubCell"/>
</dbReference>
<evidence type="ECO:0000256" key="15">
    <source>
        <dbReference type="PROSITE-ProRule" id="PRU10144"/>
    </source>
</evidence>
<evidence type="ECO:0000259" key="20">
    <source>
        <dbReference type="Pfam" id="PF07715"/>
    </source>
</evidence>
<dbReference type="EMBL" id="NHSJ01000131">
    <property type="protein sequence ID" value="PPQ26724.1"/>
    <property type="molecule type" value="Genomic_DNA"/>
</dbReference>
<dbReference type="GO" id="GO:0038023">
    <property type="term" value="F:signaling receptor activity"/>
    <property type="evidence" value="ECO:0007669"/>
    <property type="project" value="InterPro"/>
</dbReference>
<keyword evidence="7 18" id="KW-0732">Signal</keyword>
<evidence type="ECO:0000313" key="22">
    <source>
        <dbReference type="Proteomes" id="UP000239089"/>
    </source>
</evidence>
<dbReference type="InterPro" id="IPR039426">
    <property type="entry name" value="TonB-dep_rcpt-like"/>
</dbReference>
<evidence type="ECO:0000256" key="8">
    <source>
        <dbReference type="ARBA" id="ARBA00023004"/>
    </source>
</evidence>
<evidence type="ECO:0000259" key="19">
    <source>
        <dbReference type="Pfam" id="PF00593"/>
    </source>
</evidence>
<dbReference type="InterPro" id="IPR036942">
    <property type="entry name" value="Beta-barrel_TonB_sf"/>
</dbReference>
<evidence type="ECO:0000256" key="17">
    <source>
        <dbReference type="SAM" id="MobiDB-lite"/>
    </source>
</evidence>
<sequence length="746" mass="79826">MDSLGPLMLASVRNSRCVFKAFLACGVATSVLSIAAPAFSQSTVLPDVDVAADRLPSPAPVSPVSNPSGAASPAKEGSVENGYRASSASVGALGAKSLKDTPYSINVASRELITNLQAQTASEAVKYNPTVYAGSGNNMVGGGAAFTIRGFTTDTNQSFIDGLRIYSRTPLEDKERIEVLNGPSALLFGFTNPAGVINYVQKRPTAEPFANMTVGDYGGAQGYVHGDFGGPLDQEGRFAYRLNLLYVGKGDVGVNDDSHERYLASGALDWHISPGTIWSLDFEHFYINVAGGDNIFTIGSNVTAIPKAPSASKNYMPTYSIARDAYDRVATRISSELSDSVTLRGAVSYSNIDMYRHRASDKIIDNAGDFTMSRNYYHAGKQAVDGNAYLDIKFDTWDWRHKATVGVNEEYSVVRYAYPYANGTVNYKGTNNLYHPFAWPADTSADTVGDPNRDTDRANLFAGTIADQVSFNDQWSLIGGLTWASINDQAYVYSATKAGAYTTIPEYQQSRVSPSVALLYKMLPEVSLYVSYNEALQKGPTSPSTGVTNPNVTLAPYVARGVEGGLKATAGMVDINAALFRIEQAYAFTNSASLYVQSGVETHVGGEFVATGKLTENFTVTGGFTVLQASVDDVTVASINGKVPVGVPQHMARLYGEYALPLPGLTLTGGVSYNDSVYANAANTLSVPAVTTGDLGLRYATRIEGYDTTFRFNVQNITNTNYWTVSSSSLALGAPRTFAFSASMKF</sequence>
<dbReference type="Gene3D" id="2.170.130.10">
    <property type="entry name" value="TonB-dependent receptor, plug domain"/>
    <property type="match status" value="1"/>
</dbReference>
<evidence type="ECO:0000256" key="4">
    <source>
        <dbReference type="ARBA" id="ARBA00022452"/>
    </source>
</evidence>
<evidence type="ECO:0000256" key="18">
    <source>
        <dbReference type="SAM" id="SignalP"/>
    </source>
</evidence>
<organism evidence="21 22">
    <name type="scientific">Rhodoblastus sphagnicola</name>
    <dbReference type="NCBI Taxonomy" id="333368"/>
    <lineage>
        <taxon>Bacteria</taxon>
        <taxon>Pseudomonadati</taxon>
        <taxon>Pseudomonadota</taxon>
        <taxon>Alphaproteobacteria</taxon>
        <taxon>Hyphomicrobiales</taxon>
        <taxon>Rhodoblastaceae</taxon>
        <taxon>Rhodoblastus</taxon>
    </lineage>
</organism>
<feature type="domain" description="TonB-dependent receptor-like beta-barrel" evidence="19">
    <location>
        <begin position="301"/>
        <end position="717"/>
    </location>
</feature>
<keyword evidence="12" id="KW-0675">Receptor</keyword>
<keyword evidence="10 16" id="KW-0798">TonB box</keyword>
<keyword evidence="5" id="KW-0410">Iron transport</keyword>
<feature type="short sequence motif" description="TonB C-terminal box" evidence="15">
    <location>
        <begin position="729"/>
        <end position="746"/>
    </location>
</feature>
<dbReference type="NCBIfam" id="TIGR01783">
    <property type="entry name" value="TonB-siderophor"/>
    <property type="match status" value="1"/>
</dbReference>
<keyword evidence="3 14" id="KW-0813">Transport</keyword>
<evidence type="ECO:0000256" key="7">
    <source>
        <dbReference type="ARBA" id="ARBA00022729"/>
    </source>
</evidence>
<keyword evidence="8" id="KW-0408">Iron</keyword>
<evidence type="ECO:0008006" key="23">
    <source>
        <dbReference type="Google" id="ProtNLM"/>
    </source>
</evidence>
<evidence type="ECO:0000256" key="3">
    <source>
        <dbReference type="ARBA" id="ARBA00022448"/>
    </source>
</evidence>
<keyword evidence="11 14" id="KW-0472">Membrane</keyword>
<dbReference type="InterPro" id="IPR010917">
    <property type="entry name" value="TonB_rcpt_CS"/>
</dbReference>
<dbReference type="InterPro" id="IPR012910">
    <property type="entry name" value="Plug_dom"/>
</dbReference>
<dbReference type="PANTHER" id="PTHR32552">
    <property type="entry name" value="FERRICHROME IRON RECEPTOR-RELATED"/>
    <property type="match status" value="1"/>
</dbReference>
<feature type="region of interest" description="Disordered" evidence="17">
    <location>
        <begin position="56"/>
        <end position="79"/>
    </location>
</feature>
<evidence type="ECO:0000256" key="2">
    <source>
        <dbReference type="ARBA" id="ARBA00009810"/>
    </source>
</evidence>
<proteinExistence type="inferred from homology"/>
<dbReference type="InterPro" id="IPR000531">
    <property type="entry name" value="Beta-barrel_TonB"/>
</dbReference>
<dbReference type="AlphaFoldDB" id="A0A2S6MWI2"/>
<name>A0A2S6MWI2_9HYPH</name>
<feature type="signal peptide" evidence="18">
    <location>
        <begin position="1"/>
        <end position="35"/>
    </location>
</feature>
<reference evidence="21 22" key="1">
    <citation type="journal article" date="2018" name="Arch. Microbiol.">
        <title>New insights into the metabolic potential of the phototrophic purple bacterium Rhodopila globiformis DSM 161(T) from its draft genome sequence and evidence for a vanadium-dependent nitrogenase.</title>
        <authorList>
            <person name="Imhoff J.F."/>
            <person name="Rahn T."/>
            <person name="Kunzel S."/>
            <person name="Neulinger S.C."/>
        </authorList>
    </citation>
    <scope>NUCLEOTIDE SEQUENCE [LARGE SCALE GENOMIC DNA]</scope>
    <source>
        <strain evidence="21 22">DSM 16996</strain>
    </source>
</reference>
<dbReference type="CDD" id="cd01347">
    <property type="entry name" value="ligand_gated_channel"/>
    <property type="match status" value="1"/>
</dbReference>
<keyword evidence="22" id="KW-1185">Reference proteome</keyword>
<dbReference type="PROSITE" id="PS01156">
    <property type="entry name" value="TONB_DEPENDENT_REC_2"/>
    <property type="match status" value="1"/>
</dbReference>
<dbReference type="Proteomes" id="UP000239089">
    <property type="component" value="Unassembled WGS sequence"/>
</dbReference>
<dbReference type="Pfam" id="PF07715">
    <property type="entry name" value="Plug"/>
    <property type="match status" value="1"/>
</dbReference>
<evidence type="ECO:0000256" key="5">
    <source>
        <dbReference type="ARBA" id="ARBA00022496"/>
    </source>
</evidence>
<evidence type="ECO:0000256" key="12">
    <source>
        <dbReference type="ARBA" id="ARBA00023170"/>
    </source>
</evidence>
<keyword evidence="4 14" id="KW-1134">Transmembrane beta strand</keyword>
<evidence type="ECO:0000256" key="16">
    <source>
        <dbReference type="RuleBase" id="RU003357"/>
    </source>
</evidence>
<protein>
    <recommendedName>
        <fullName evidence="23">TonB-dependent siderophore receptor</fullName>
    </recommendedName>
</protein>
<evidence type="ECO:0000256" key="9">
    <source>
        <dbReference type="ARBA" id="ARBA00023065"/>
    </source>
</evidence>
<keyword evidence="13 14" id="KW-0998">Cell outer membrane</keyword>
<dbReference type="Gene3D" id="2.40.170.20">
    <property type="entry name" value="TonB-dependent receptor, beta-barrel domain"/>
    <property type="match status" value="1"/>
</dbReference>
<dbReference type="GO" id="GO:0015891">
    <property type="term" value="P:siderophore transport"/>
    <property type="evidence" value="ECO:0007669"/>
    <property type="project" value="InterPro"/>
</dbReference>
<evidence type="ECO:0000256" key="1">
    <source>
        <dbReference type="ARBA" id="ARBA00004571"/>
    </source>
</evidence>
<evidence type="ECO:0000256" key="11">
    <source>
        <dbReference type="ARBA" id="ARBA00023136"/>
    </source>
</evidence>
<dbReference type="PROSITE" id="PS52016">
    <property type="entry name" value="TONB_DEPENDENT_REC_3"/>
    <property type="match status" value="1"/>
</dbReference>
<dbReference type="SUPFAM" id="SSF56935">
    <property type="entry name" value="Porins"/>
    <property type="match status" value="1"/>
</dbReference>
<dbReference type="GO" id="GO:0015344">
    <property type="term" value="F:siderophore uptake transmembrane transporter activity"/>
    <property type="evidence" value="ECO:0007669"/>
    <property type="project" value="TreeGrafter"/>
</dbReference>
<evidence type="ECO:0000256" key="10">
    <source>
        <dbReference type="ARBA" id="ARBA00023077"/>
    </source>
</evidence>
<feature type="chain" id="PRO_5015695547" description="TonB-dependent siderophore receptor" evidence="18">
    <location>
        <begin position="36"/>
        <end position="746"/>
    </location>
</feature>
<keyword evidence="9" id="KW-0406">Ion transport</keyword>
<evidence type="ECO:0000256" key="14">
    <source>
        <dbReference type="PROSITE-ProRule" id="PRU01360"/>
    </source>
</evidence>
<dbReference type="PANTHER" id="PTHR32552:SF82">
    <property type="entry name" value="FCUA PROTEIN"/>
    <property type="match status" value="1"/>
</dbReference>
<dbReference type="InterPro" id="IPR037066">
    <property type="entry name" value="Plug_dom_sf"/>
</dbReference>
<keyword evidence="6 14" id="KW-0812">Transmembrane</keyword>
<evidence type="ECO:0000313" key="21">
    <source>
        <dbReference type="EMBL" id="PPQ26724.1"/>
    </source>
</evidence>
<dbReference type="Pfam" id="PF00593">
    <property type="entry name" value="TonB_dep_Rec_b-barrel"/>
    <property type="match status" value="1"/>
</dbReference>
<comment type="subcellular location">
    <subcellularLocation>
        <location evidence="1 14">Cell outer membrane</location>
        <topology evidence="1 14">Multi-pass membrane protein</topology>
    </subcellularLocation>
</comment>
<feature type="domain" description="TonB-dependent receptor plug" evidence="20">
    <location>
        <begin position="98"/>
        <end position="196"/>
    </location>
</feature>
<evidence type="ECO:0000256" key="6">
    <source>
        <dbReference type="ARBA" id="ARBA00022692"/>
    </source>
</evidence>
<gene>
    <name evidence="21" type="ORF">CCR94_21685</name>
</gene>
<comment type="similarity">
    <text evidence="2 14 16">Belongs to the TonB-dependent receptor family.</text>
</comment>
<feature type="compositionally biased region" description="Low complexity" evidence="17">
    <location>
        <begin position="62"/>
        <end position="74"/>
    </location>
</feature>
<dbReference type="InterPro" id="IPR010105">
    <property type="entry name" value="TonB_sidphr_rcpt"/>
</dbReference>
<accession>A0A2S6MWI2</accession>
<comment type="caution">
    <text evidence="21">The sequence shown here is derived from an EMBL/GenBank/DDBJ whole genome shotgun (WGS) entry which is preliminary data.</text>
</comment>